<gene>
    <name evidence="8" type="ORF">NM686_006470</name>
</gene>
<proteinExistence type="predicted"/>
<feature type="transmembrane region" description="Helical" evidence="5">
    <location>
        <begin position="234"/>
        <end position="253"/>
    </location>
</feature>
<feature type="transmembrane region" description="Helical" evidence="5">
    <location>
        <begin position="74"/>
        <end position="93"/>
    </location>
</feature>
<feature type="transmembrane region" description="Helical" evidence="5">
    <location>
        <begin position="171"/>
        <end position="190"/>
    </location>
</feature>
<keyword evidence="9" id="KW-1185">Reference proteome</keyword>
<dbReference type="GO" id="GO:0016874">
    <property type="term" value="F:ligase activity"/>
    <property type="evidence" value="ECO:0007669"/>
    <property type="project" value="UniProtKB-KW"/>
</dbReference>
<dbReference type="Pfam" id="PF19358">
    <property type="entry name" value="DUF5935"/>
    <property type="match status" value="1"/>
</dbReference>
<dbReference type="RefSeq" id="WP_255187062.1">
    <property type="nucleotide sequence ID" value="NZ_CP113517.1"/>
</dbReference>
<dbReference type="InterPro" id="IPR045979">
    <property type="entry name" value="DUF5935"/>
</dbReference>
<dbReference type="PANTHER" id="PTHR37422">
    <property type="entry name" value="TEICHURONIC ACID BIOSYNTHESIS PROTEIN TUAE"/>
    <property type="match status" value="1"/>
</dbReference>
<evidence type="ECO:0000313" key="8">
    <source>
        <dbReference type="EMBL" id="WAR46157.1"/>
    </source>
</evidence>
<keyword evidence="3 5" id="KW-1133">Transmembrane helix</keyword>
<dbReference type="InterPro" id="IPR007016">
    <property type="entry name" value="O-antigen_ligase-rel_domated"/>
</dbReference>
<dbReference type="NCBIfam" id="TIGR03097">
    <property type="entry name" value="PEP_O_lig_1"/>
    <property type="match status" value="1"/>
</dbReference>
<comment type="subcellular location">
    <subcellularLocation>
        <location evidence="1">Membrane</location>
        <topology evidence="1">Multi-pass membrane protein</topology>
    </subcellularLocation>
</comment>
<feature type="transmembrane region" description="Helical" evidence="5">
    <location>
        <begin position="365"/>
        <end position="393"/>
    </location>
</feature>
<keyword evidence="4 5" id="KW-0472">Membrane</keyword>
<dbReference type="EMBL" id="CP113517">
    <property type="protein sequence ID" value="WAR46157.1"/>
    <property type="molecule type" value="Genomic_DNA"/>
</dbReference>
<name>A0ABY7GNT0_9GAMM</name>
<dbReference type="Pfam" id="PF04932">
    <property type="entry name" value="Wzy_C"/>
    <property type="match status" value="1"/>
</dbReference>
<keyword evidence="2 5" id="KW-0812">Transmembrane</keyword>
<evidence type="ECO:0000256" key="2">
    <source>
        <dbReference type="ARBA" id="ARBA00022692"/>
    </source>
</evidence>
<dbReference type="InterPro" id="IPR017528">
    <property type="entry name" value="CHP03097O-antigen_lig-rel"/>
</dbReference>
<feature type="transmembrane region" description="Helical" evidence="5">
    <location>
        <begin position="321"/>
        <end position="345"/>
    </location>
</feature>
<reference evidence="8" key="1">
    <citation type="submission" date="2022-11" db="EMBL/GenBank/DDBJ databases">
        <title>Methylomonas rapida sp. nov., Carotenoid-Producing Obligate Methanotrophs with High Growth Characteristics and Biotechnological Potential.</title>
        <authorList>
            <person name="Tikhonova E.N."/>
            <person name="Suleimanov R.Z."/>
            <person name="Miroshnikov K."/>
            <person name="Oshkin I.Y."/>
            <person name="Belova S.E."/>
            <person name="Danilova O.V."/>
            <person name="Ashikhmin A."/>
            <person name="Konopkin A."/>
            <person name="But S.Y."/>
            <person name="Khmelenina V.N."/>
            <person name="Kuznetsov N."/>
            <person name="Pimenov N.V."/>
            <person name="Dedysh S.N."/>
        </authorList>
    </citation>
    <scope>NUCLEOTIDE SEQUENCE</scope>
    <source>
        <strain evidence="8">MP1</strain>
    </source>
</reference>
<sequence length="420" mass="48355">MRDIVVLLFLIYLIFDSIKTPWHSVLALAIFSYMNPHAFAWGFVRSLPVYFILFLISFGLYLKEKDKQSIFFDWRVKFFIILWCYFILTTIFATVPDYALEKLKSVSKIYLPFLFTLSMINTRYKLYCLIATIGCSFGFVAFKGGIFAIAHGFSYRVWGPTGTQYAGNNEFALATIIAIPLLVLLFTETTHSLFKKFLLFAIPICIASAISSWSRGALLALVGSGGYLLWNSRYKLILIPVTLLGIYILIPYLPQEWFSRMDTINTYETDESAMSRIQVWTDGWNYAKSHPFLGAGFEGWIFVSQRDWHSAYVEIFSEHGFIAFFIWLSMLLGSYISLIKLPVVTKSYPTLSWVSNYCKAIKASLLAYMIGSAFLGVSYWDLLYHLIFISALIKKFALEELKVVQKINIENKNPHLRHLY</sequence>
<feature type="transmembrane region" description="Helical" evidence="5">
    <location>
        <begin position="43"/>
        <end position="62"/>
    </location>
</feature>
<dbReference type="InterPro" id="IPR051533">
    <property type="entry name" value="WaaL-like"/>
</dbReference>
<feature type="transmembrane region" description="Helical" evidence="5">
    <location>
        <begin position="197"/>
        <end position="214"/>
    </location>
</feature>
<feature type="transmembrane region" description="Helical" evidence="5">
    <location>
        <begin position="129"/>
        <end position="151"/>
    </location>
</feature>
<protein>
    <submittedName>
        <fullName evidence="8">O-glycosylation ligase, exosortase A system-associated</fullName>
    </submittedName>
</protein>
<evidence type="ECO:0000313" key="9">
    <source>
        <dbReference type="Proteomes" id="UP001162780"/>
    </source>
</evidence>
<feature type="domain" description="O-antigen ligase-related" evidence="6">
    <location>
        <begin position="204"/>
        <end position="328"/>
    </location>
</feature>
<accession>A0ABY7GNT0</accession>
<organism evidence="8 9">
    <name type="scientific">Methylomonas rapida</name>
    <dbReference type="NCBI Taxonomy" id="2963939"/>
    <lineage>
        <taxon>Bacteria</taxon>
        <taxon>Pseudomonadati</taxon>
        <taxon>Pseudomonadota</taxon>
        <taxon>Gammaproteobacteria</taxon>
        <taxon>Methylococcales</taxon>
        <taxon>Methylococcaceae</taxon>
        <taxon>Methylomonas</taxon>
    </lineage>
</organism>
<evidence type="ECO:0000256" key="3">
    <source>
        <dbReference type="ARBA" id="ARBA00022989"/>
    </source>
</evidence>
<evidence type="ECO:0000259" key="7">
    <source>
        <dbReference type="Pfam" id="PF19358"/>
    </source>
</evidence>
<evidence type="ECO:0000256" key="4">
    <source>
        <dbReference type="ARBA" id="ARBA00023136"/>
    </source>
</evidence>
<evidence type="ECO:0000256" key="1">
    <source>
        <dbReference type="ARBA" id="ARBA00004141"/>
    </source>
</evidence>
<feature type="domain" description="DUF5935" evidence="7">
    <location>
        <begin position="1"/>
        <end position="185"/>
    </location>
</feature>
<dbReference type="PANTHER" id="PTHR37422:SF23">
    <property type="entry name" value="TEICHURONIC ACID BIOSYNTHESIS PROTEIN TUAE"/>
    <property type="match status" value="1"/>
</dbReference>
<dbReference type="Proteomes" id="UP001162780">
    <property type="component" value="Chromosome"/>
</dbReference>
<keyword evidence="8" id="KW-0436">Ligase</keyword>
<evidence type="ECO:0000256" key="5">
    <source>
        <dbReference type="SAM" id="Phobius"/>
    </source>
</evidence>
<evidence type="ECO:0000259" key="6">
    <source>
        <dbReference type="Pfam" id="PF04932"/>
    </source>
</evidence>